<sequence>MLKQKGEDLLDSGVKFSSLHQVVKGLSEGFDKCNMDKDYFVNWFGDFGCALVGRKCRFNKFKLTLVFLDGWVSSVANADKRFVSVNASPSGSNCFEFGEHSKDDCIKVITNLHQLISASLVTKKGGKPQLARTPSFIRYLIMNIFNGQTDLKIEGTTDVGNHDKCTPKTTAFGLVVNVIQNLAKMTEIELYLLMVHFSFYSFNLYVKIQSSVWPKEAINNLSIILKRAASYMSKIYKIYDCSKLFNEFNSCCKELKGITEGLNTKIQEQLKVELSKSYEVRDLNFCDVPYLESDGQVKNINEVEKIVARNIGSFNNIIIDDQKNQFSILNSFIEGKGVDLNDSEFGELFIAKTNRMMYKKMLILEKEDIHNLDSNEHQLMRNIVITYTSIVKKMLEKYKHDKMKSVVLSNEVLVTWIACCLSYAYSKECVPELNAFSLPLSACDLSYLSLDDKLSRDAVISLFNYIERIEETRELDVFNMNNLRGTFEFALKYGKNNMAIKNYVKETRNFLRSVEQNDWDEIERKKRRASELRRTISSLESDYQYLVNEYEKLKLIYNDNYYGDNSGDIYTKLREATSQKDRCYSRIRSSRTILTEELKAPKFIVSPIPREDDDALIITFFHFMKNPILIFSELCLEAQYSLCPKELNAWNSFKEKHKITGTSWMDHIVSYSSRNLNHGQNFHFSIVKGSIDVPKDFGPSNIDSIDKSTERIWYPMFQPSLINCTKGCNISFVSNEILKCLFIEPLGQSYNKNLYWINQFPSTLDKPSDRGNFAYSKLQFIPKDFRKDEFQAIASLRSFPFQQIRKLAAGLKDGTLQLSNQLVKKTVRQALYQIGEIEDSSFVWHFDLHRDFSGSNEIDSLLDNLSLSGEGTQMARTGIDVFNEILKSLAEEIKFTPRNYENIMLLSEIGRFIFNLRDIGEDVRMSFTNVVEHWLRLVKDELGNIKNTVEENLYLKAKECLFNGYGIICLGRGSLTVESGKLIVKYLLGFYNGLAYEEWARNDKCLMNALKSVRELVNDCMAYQLDNILDLLIYSNHGGDILNYAVKSIFDCVPEGLKWTYFKDSVVFSSNVDGTIYSVNTFKGIFLVNGIPPSRLSKEIKSHPLYKRTFKDRDFEVVPDSEPGVCKTTTPVQGFYYKFSISNDGLLKVQEINEKDGTVLDLIDYNSGDFVISDELPERLTTEYSHWYDIEKEIMVIREVEFHKKLIFYLITFDDDVMYCYYVNEHLRSRSLNNLVGISKDYLNRYVHVEDKGMIKLLSRFEYSSFIETMRNPSNVLMYYFPRFHLTFYHTDNKVHSEAFPDYVLHSHQVLQGTLEYFDSYLVLRNDRDEYKIIVPKGVVILDNNRVRISLSEDCNAQLSFYSYNINKRTGELYANSISSRLQLAVIYAASSTFVISPSNRMTGTEMAIEYLKQSWINRPLDISESKVIENLFKFSHDEPLLTELCVKLLEESQLTNIIHEKAQYESDNNKDLPNKDENFSRVHVALTEGTLRAKTNINHHIRRSDSLNNKFYGKSVKVGEYFIEENFVTEIEEKLESFVEKRVKDEIKPFPFNSENKNAIMIDIYKDLEKSWLENEKRERLSSIQRGELLEYLESVYAAVQSRKEEIERYIYDSIEKVPSEESAMMNCFKTINLAASAKITDIYRLVIDKSHLKLMNPYLCNESVDRIQKCSIQFLKLCVLCDKIERIQNGLSDNLSNSILAKDLLCKRIWNAECNPRWLVFEAENEMQIRPIQYLFAQFLIENPFSICQLNMGCGKTRVVLPMLIMHYVENNKVPCVYVMNSLLRENIEYLHLTLTASSQNIQVLEHPFSRQVEMTEDDISIFMDYLSTPNACLISCPEYRMSLMLKPHELKLKGQCQMMTKLQEYIRMNKFVEIFDESDALLSHIYQLIYTVGTQTELTKFFERSVIIQATLQILNSSQRIHDYLSENKLLNFEKTKFDGELYKIRFPVELMAEGLTERETWIKICEMIFYELVGGVFENLEWISVVFKQSNKNFKRMFKEAVFNLNFDPSKFLRKINDEFKESHVLMLRGLFAHEILLFILKRRYQVEYGIDVKRSKRMAVPYKAADIPTEKSEFSHPDVCLGLTILSYYHNGLNKEQLRQAFRLLLSFGSVRQEKLYNAWYDSIKANLDQNEIEMIDKRFGKCIKVINFWLNYIIFPIDTIQYPQRIAASAWTLTSGDHCIGFSGTNDTSKLLPSNVVQRQPNIQELISTNGLMLNCILNHSKYYSFNIVNLTWKEIVNFCLEKQSNALIDTGSLLAGKSNKELAEYILLQNSFINSDFKGICYFDVNFGTNGQWMVIEKGTNKINTLVDSHIHEKDTFVIFDDARSRGADMKLKDDATAVITLGPKITKDKFMQGAGRMRKLLDNQRLIIISSFEVNVSIKKAISSLNHVPTINDVIQWILLNTEKTVMEGLQMWTSQGLQYAKQMKNPDSIVCNERINLTDLYGLKHFDRSLMDEYLPIADNLPNTKISQSLRNQLVNYGAQVIVSSSGNNEQCERESELEIQEQQIVMREYPTEKAVSEHPWNYRDLLTGKGINVDIYNLYETIGSLFGIPNIEMLGWNKDRIYCTKNFYKSIERKAPIDCFAKYINMILESPSGEIYILSDMEADGFLYEFSIIETDWKLYNLTFLYEKNAFFRFAKDFKKICDDKLVTLKFFNGETMFNSDGQYRCLQNLISQNHCESIVKDFLNVRGTLRKYESSHLQEVIQRASDIELASR</sequence>
<dbReference type="PANTHER" id="PTHR13367:SF33">
    <property type="entry name" value="P-LOOP CONTAINING NUCLEOSIDE TRIPHOSPHATE HYDROLASE PROTEIN"/>
    <property type="match status" value="1"/>
</dbReference>
<dbReference type="STRING" id="988480.A0A075B403"/>
<keyword evidence="10" id="KW-1185">Reference proteome</keyword>
<dbReference type="InterPro" id="IPR051346">
    <property type="entry name" value="OTU_Deubiquitinase"/>
</dbReference>
<reference evidence="9 10" key="1">
    <citation type="journal article" date="2013" name="Curr. Biol.">
        <title>Shared signatures of parasitism and phylogenomics unite Cryptomycota and microsporidia.</title>
        <authorList>
            <person name="James T.Y."/>
            <person name="Pelin A."/>
            <person name="Bonen L."/>
            <person name="Ahrendt S."/>
            <person name="Sain D."/>
            <person name="Corradi N."/>
            <person name="Stajich J.E."/>
        </authorList>
    </citation>
    <scope>NUCLEOTIDE SEQUENCE [LARGE SCALE GENOMIC DNA]</scope>
    <source>
        <strain evidence="9 10">CSF55</strain>
    </source>
</reference>
<evidence type="ECO:0000256" key="5">
    <source>
        <dbReference type="ARBA" id="ARBA00022801"/>
    </source>
</evidence>
<dbReference type="Proteomes" id="UP000030755">
    <property type="component" value="Unassembled WGS sequence"/>
</dbReference>
<dbReference type="Pfam" id="PF12340">
    <property type="entry name" value="DUF3638"/>
    <property type="match status" value="1"/>
</dbReference>
<dbReference type="PANTHER" id="PTHR13367">
    <property type="entry name" value="UBIQUITIN THIOESTERASE"/>
    <property type="match status" value="1"/>
</dbReference>
<keyword evidence="4" id="KW-0833">Ubl conjugation pathway</keyword>
<proteinExistence type="predicted"/>
<evidence type="ECO:0000313" key="10">
    <source>
        <dbReference type="Proteomes" id="UP000030755"/>
    </source>
</evidence>
<dbReference type="EMBL" id="KE560725">
    <property type="protein sequence ID" value="EPZ35913.1"/>
    <property type="molecule type" value="Genomic_DNA"/>
</dbReference>
<evidence type="ECO:0000256" key="3">
    <source>
        <dbReference type="ARBA" id="ARBA00022670"/>
    </source>
</evidence>
<evidence type="ECO:0000256" key="6">
    <source>
        <dbReference type="ARBA" id="ARBA00022807"/>
    </source>
</evidence>
<feature type="domain" description="DUF3638" evidence="7">
    <location>
        <begin position="1711"/>
        <end position="1921"/>
    </location>
</feature>
<comment type="catalytic activity">
    <reaction evidence="1">
        <text>Thiol-dependent hydrolysis of ester, thioester, amide, peptide and isopeptide bonds formed by the C-terminal Gly of ubiquitin (a 76-residue protein attached to proteins as an intracellular targeting signal).</text>
        <dbReference type="EC" id="3.4.19.12"/>
    </reaction>
</comment>
<dbReference type="HOGENOM" id="CLU_000721_0_0_1"/>
<keyword evidence="6" id="KW-0788">Thiol protease</keyword>
<dbReference type="GO" id="GO:0004843">
    <property type="term" value="F:cysteine-type deubiquitinase activity"/>
    <property type="evidence" value="ECO:0007669"/>
    <property type="project" value="UniProtKB-EC"/>
</dbReference>
<evidence type="ECO:0000313" key="9">
    <source>
        <dbReference type="EMBL" id="EPZ35913.1"/>
    </source>
</evidence>
<name>A0A075B403_ROZAC</name>
<evidence type="ECO:0000256" key="1">
    <source>
        <dbReference type="ARBA" id="ARBA00000707"/>
    </source>
</evidence>
<dbReference type="EC" id="3.4.19.12" evidence="2"/>
<protein>
    <recommendedName>
        <fullName evidence="2">ubiquitinyl hydrolase 1</fullName>
        <ecNumber evidence="2">3.4.19.12</ecNumber>
    </recommendedName>
</protein>
<dbReference type="OMA" id="AMACIDE"/>
<evidence type="ECO:0000259" key="8">
    <source>
        <dbReference type="Pfam" id="PF12359"/>
    </source>
</evidence>
<dbReference type="Pfam" id="PF12359">
    <property type="entry name" value="DUF3645"/>
    <property type="match status" value="1"/>
</dbReference>
<keyword evidence="5" id="KW-0378">Hydrolase</keyword>
<keyword evidence="3" id="KW-0645">Protease</keyword>
<dbReference type="InterPro" id="IPR022105">
    <property type="entry name" value="DUF3645"/>
</dbReference>
<dbReference type="InterPro" id="IPR022099">
    <property type="entry name" value="DUF3638"/>
</dbReference>
<evidence type="ECO:0000256" key="2">
    <source>
        <dbReference type="ARBA" id="ARBA00012759"/>
    </source>
</evidence>
<evidence type="ECO:0000256" key="4">
    <source>
        <dbReference type="ARBA" id="ARBA00022786"/>
    </source>
</evidence>
<evidence type="ECO:0000259" key="7">
    <source>
        <dbReference type="Pfam" id="PF12340"/>
    </source>
</evidence>
<accession>A0A075B403</accession>
<gene>
    <name evidence="9" type="ORF">O9G_005416</name>
</gene>
<feature type="domain" description="DUF3645" evidence="8">
    <location>
        <begin position="2058"/>
        <end position="2089"/>
    </location>
</feature>
<organism evidence="9 10">
    <name type="scientific">Rozella allomycis (strain CSF55)</name>
    <dbReference type="NCBI Taxonomy" id="988480"/>
    <lineage>
        <taxon>Eukaryota</taxon>
        <taxon>Fungi</taxon>
        <taxon>Fungi incertae sedis</taxon>
        <taxon>Cryptomycota</taxon>
        <taxon>Cryptomycota incertae sedis</taxon>
        <taxon>Rozella</taxon>
    </lineage>
</organism>
<dbReference type="GO" id="GO:0006508">
    <property type="term" value="P:proteolysis"/>
    <property type="evidence" value="ECO:0007669"/>
    <property type="project" value="UniProtKB-KW"/>
</dbReference>
<dbReference type="OrthoDB" id="3182339at2759"/>